<feature type="region of interest" description="Disordered" evidence="2">
    <location>
        <begin position="290"/>
        <end position="324"/>
    </location>
</feature>
<dbReference type="PROSITE" id="PS51471">
    <property type="entry name" value="FE2OG_OXY"/>
    <property type="match status" value="1"/>
</dbReference>
<evidence type="ECO:0000256" key="1">
    <source>
        <dbReference type="RuleBase" id="RU003682"/>
    </source>
</evidence>
<dbReference type="PRINTS" id="PR00682">
    <property type="entry name" value="IPNSYNTHASE"/>
</dbReference>
<name>W4G5R4_APHAT</name>
<dbReference type="OrthoDB" id="288590at2759"/>
<evidence type="ECO:0000313" key="4">
    <source>
        <dbReference type="EMBL" id="ETV74399.1"/>
    </source>
</evidence>
<keyword evidence="1" id="KW-0408">Iron</keyword>
<evidence type="ECO:0000259" key="3">
    <source>
        <dbReference type="PROSITE" id="PS51471"/>
    </source>
</evidence>
<reference evidence="4" key="1">
    <citation type="submission" date="2013-12" db="EMBL/GenBank/DDBJ databases">
        <title>The Genome Sequence of Aphanomyces astaci APO3.</title>
        <authorList>
            <consortium name="The Broad Institute Genomics Platform"/>
            <person name="Russ C."/>
            <person name="Tyler B."/>
            <person name="van West P."/>
            <person name="Dieguez-Uribeondo J."/>
            <person name="Young S.K."/>
            <person name="Zeng Q."/>
            <person name="Gargeya S."/>
            <person name="Fitzgerald M."/>
            <person name="Abouelleil A."/>
            <person name="Alvarado L."/>
            <person name="Chapman S.B."/>
            <person name="Gainer-Dewar J."/>
            <person name="Goldberg J."/>
            <person name="Griggs A."/>
            <person name="Gujja S."/>
            <person name="Hansen M."/>
            <person name="Howarth C."/>
            <person name="Imamovic A."/>
            <person name="Ireland A."/>
            <person name="Larimer J."/>
            <person name="McCowan C."/>
            <person name="Murphy C."/>
            <person name="Pearson M."/>
            <person name="Poon T.W."/>
            <person name="Priest M."/>
            <person name="Roberts A."/>
            <person name="Saif S."/>
            <person name="Shea T."/>
            <person name="Sykes S."/>
            <person name="Wortman J."/>
            <person name="Nusbaum C."/>
            <person name="Birren B."/>
        </authorList>
    </citation>
    <scope>NUCLEOTIDE SEQUENCE [LARGE SCALE GENOMIC DNA]</scope>
    <source>
        <strain evidence="4">APO3</strain>
    </source>
</reference>
<dbReference type="InterPro" id="IPR027443">
    <property type="entry name" value="IPNS-like_sf"/>
</dbReference>
<comment type="similarity">
    <text evidence="1">Belongs to the iron/ascorbate-dependent oxidoreductase family.</text>
</comment>
<dbReference type="RefSeq" id="XP_009836057.1">
    <property type="nucleotide sequence ID" value="XM_009837755.1"/>
</dbReference>
<keyword evidence="1" id="KW-0479">Metal-binding</keyword>
<dbReference type="Pfam" id="PF14226">
    <property type="entry name" value="DIOX_N"/>
    <property type="match status" value="1"/>
</dbReference>
<dbReference type="GeneID" id="20812987"/>
<organism evidence="4">
    <name type="scientific">Aphanomyces astaci</name>
    <name type="common">Crayfish plague agent</name>
    <dbReference type="NCBI Taxonomy" id="112090"/>
    <lineage>
        <taxon>Eukaryota</taxon>
        <taxon>Sar</taxon>
        <taxon>Stramenopiles</taxon>
        <taxon>Oomycota</taxon>
        <taxon>Saprolegniomycetes</taxon>
        <taxon>Saprolegniales</taxon>
        <taxon>Verrucalvaceae</taxon>
        <taxon>Aphanomyces</taxon>
    </lineage>
</organism>
<dbReference type="AlphaFoldDB" id="W4G5R4"/>
<evidence type="ECO:0000256" key="2">
    <source>
        <dbReference type="SAM" id="MobiDB-lite"/>
    </source>
</evidence>
<dbReference type="InterPro" id="IPR005123">
    <property type="entry name" value="Oxoglu/Fe-dep_dioxygenase_dom"/>
</dbReference>
<feature type="domain" description="Fe2OG dioxygenase" evidence="3">
    <location>
        <begin position="162"/>
        <end position="264"/>
    </location>
</feature>
<dbReference type="VEuPathDB" id="FungiDB:H257_10991"/>
<dbReference type="EMBL" id="KI913144">
    <property type="protein sequence ID" value="ETV74399.1"/>
    <property type="molecule type" value="Genomic_DNA"/>
</dbReference>
<dbReference type="Gene3D" id="2.60.120.330">
    <property type="entry name" value="B-lactam Antibiotic, Isopenicillin N Synthase, Chain"/>
    <property type="match status" value="1"/>
</dbReference>
<dbReference type="InterPro" id="IPR026992">
    <property type="entry name" value="DIOX_N"/>
</dbReference>
<gene>
    <name evidence="4" type="ORF">H257_10991</name>
</gene>
<accession>W4G5R4</accession>
<dbReference type="InterPro" id="IPR050231">
    <property type="entry name" value="Iron_ascorbate_oxido_reductase"/>
</dbReference>
<dbReference type="PANTHER" id="PTHR47990">
    <property type="entry name" value="2-OXOGLUTARATE (2OG) AND FE(II)-DEPENDENT OXYGENASE SUPERFAMILY PROTEIN-RELATED"/>
    <property type="match status" value="1"/>
</dbReference>
<dbReference type="GO" id="GO:0016491">
    <property type="term" value="F:oxidoreductase activity"/>
    <property type="evidence" value="ECO:0007669"/>
    <property type="project" value="UniProtKB-KW"/>
</dbReference>
<dbReference type="STRING" id="112090.W4G5R4"/>
<dbReference type="GO" id="GO:0046872">
    <property type="term" value="F:metal ion binding"/>
    <property type="evidence" value="ECO:0007669"/>
    <property type="project" value="UniProtKB-KW"/>
</dbReference>
<dbReference type="Pfam" id="PF03171">
    <property type="entry name" value="2OG-FeII_Oxy"/>
    <property type="match status" value="1"/>
</dbReference>
<proteinExistence type="inferred from homology"/>
<sequence>MRIPRVDCFSPYASRQLRQACMDVGFFYLEGHRIPIALQNAVYEQMKQFFHLPETEKRKASADKNMRGWAPMYEETLDPAHQSKGDTKEAYHVCRPSLPDEVHLPLHDTDNVFPDAHTLPQFKAVTTAYFNAMSALGLHVAHLFADAAGSPGYFNAPGMFDRPMAVLRMLHYNAEKSDLEKGIIGAGAHADYGLLTLLSTDTEPGLQIRHQGQWVDVPHLENAFIVNVGDLAERWTNGLFKSTEHRVVNTTGKERYSIPFFFEPNFNCQVTCIPSCVTPDRPAQVQYIPSNLSGSKSSKHIGDTVPNPHLGRGEPPSKVQGHPRQLHLRDLSKTFLDSGRQSRGGLSRYFYACNSK</sequence>
<keyword evidence="1" id="KW-0560">Oxidoreductase</keyword>
<dbReference type="SUPFAM" id="SSF51197">
    <property type="entry name" value="Clavaminate synthase-like"/>
    <property type="match status" value="1"/>
</dbReference>
<protein>
    <recommendedName>
        <fullName evidence="3">Fe2OG dioxygenase domain-containing protein</fullName>
    </recommendedName>
</protein>
<dbReference type="InterPro" id="IPR044861">
    <property type="entry name" value="IPNS-like_FE2OG_OXY"/>
</dbReference>